<evidence type="ECO:0000256" key="1">
    <source>
        <dbReference type="SAM" id="SignalP"/>
    </source>
</evidence>
<dbReference type="OrthoDB" id="8482143at2"/>
<evidence type="ECO:0000313" key="3">
    <source>
        <dbReference type="Proteomes" id="UP000198824"/>
    </source>
</evidence>
<sequence length="123" mass="12888">MTPRILSLSALLLVSACATTPRPAAPVASTPAPALPARGLEGVLGRDARALTALFGDPDQDVREPGARKLQFAGAACVLDAYLYTPANGREAVVKWVDARTPKGDDFDRASCVAALSRRSEAR</sequence>
<proteinExistence type="predicted"/>
<protein>
    <submittedName>
        <fullName evidence="2">Uncharacterized protein</fullName>
    </submittedName>
</protein>
<dbReference type="Proteomes" id="UP000198824">
    <property type="component" value="Unassembled WGS sequence"/>
</dbReference>
<feature type="signal peptide" evidence="1">
    <location>
        <begin position="1"/>
        <end position="24"/>
    </location>
</feature>
<reference evidence="2 3" key="1">
    <citation type="submission" date="2016-10" db="EMBL/GenBank/DDBJ databases">
        <authorList>
            <person name="de Groot N.N."/>
        </authorList>
    </citation>
    <scope>NUCLEOTIDE SEQUENCE [LARGE SCALE GENOMIC DNA]</scope>
    <source>
        <strain evidence="2 3">S5-249</strain>
    </source>
</reference>
<evidence type="ECO:0000313" key="2">
    <source>
        <dbReference type="EMBL" id="SFR81310.1"/>
    </source>
</evidence>
<dbReference type="PROSITE" id="PS51257">
    <property type="entry name" value="PROKAR_LIPOPROTEIN"/>
    <property type="match status" value="1"/>
</dbReference>
<accession>A0A1I6JS08</accession>
<dbReference type="AlphaFoldDB" id="A0A1I6JS08"/>
<organism evidence="2 3">
    <name type="scientific">Sphingomonas jatrophae</name>
    <dbReference type="NCBI Taxonomy" id="1166337"/>
    <lineage>
        <taxon>Bacteria</taxon>
        <taxon>Pseudomonadati</taxon>
        <taxon>Pseudomonadota</taxon>
        <taxon>Alphaproteobacteria</taxon>
        <taxon>Sphingomonadales</taxon>
        <taxon>Sphingomonadaceae</taxon>
        <taxon>Sphingomonas</taxon>
    </lineage>
</organism>
<feature type="chain" id="PRO_5011556135" evidence="1">
    <location>
        <begin position="25"/>
        <end position="123"/>
    </location>
</feature>
<keyword evidence="1" id="KW-0732">Signal</keyword>
<dbReference type="RefSeq" id="WP_093310725.1">
    <property type="nucleotide sequence ID" value="NZ_FOZG01000001.1"/>
</dbReference>
<gene>
    <name evidence="2" type="ORF">SAMN05192580_0689</name>
</gene>
<keyword evidence="3" id="KW-1185">Reference proteome</keyword>
<dbReference type="STRING" id="1166337.SAMN05192580_0689"/>
<name>A0A1I6JS08_9SPHN</name>
<dbReference type="EMBL" id="FOZG01000001">
    <property type="protein sequence ID" value="SFR81310.1"/>
    <property type="molecule type" value="Genomic_DNA"/>
</dbReference>